<dbReference type="InterPro" id="IPR006157">
    <property type="entry name" value="FolB_dom"/>
</dbReference>
<evidence type="ECO:0000313" key="7">
    <source>
        <dbReference type="Proteomes" id="UP000266426"/>
    </source>
</evidence>
<name>A0A3A4QZW1_9BACT</name>
<dbReference type="EC" id="4.1.2.25" evidence="4"/>
<evidence type="ECO:0000256" key="2">
    <source>
        <dbReference type="ARBA" id="ARBA00023235"/>
    </source>
</evidence>
<dbReference type="UniPathway" id="UPA00077">
    <property type="reaction ID" value="UER00154"/>
</dbReference>
<evidence type="ECO:0000256" key="3">
    <source>
        <dbReference type="ARBA" id="ARBA00043806"/>
    </source>
</evidence>
<comment type="catalytic activity">
    <reaction evidence="3">
        <text>7,8-dihydroneopterin 3'-triphosphate = 7,8-dihydromonapterin 3'-triphosphate</text>
        <dbReference type="Rhea" id="RHEA:28346"/>
        <dbReference type="ChEBI" id="CHEBI:58462"/>
        <dbReference type="ChEBI" id="CHEBI:61186"/>
        <dbReference type="EC" id="5.1.99.7"/>
    </reaction>
</comment>
<comment type="caution">
    <text evidence="6">The sequence shown here is derived from an EMBL/GenBank/DDBJ whole genome shotgun (WGS) entry which is preliminary data.</text>
</comment>
<sequence length="117" mass="13130">MATIKIKNLRLRAIIGINNDERINQQDIIINASIEFDDSKAAETDNISDTVDYKNIAKNIIRHVEQSSYFLLETLTSRICDICTADPRVTAATVEVDKPHSVRFADSVSVTKTVKHL</sequence>
<comment type="function">
    <text evidence="4">Catalyzes the conversion of 7,8-dihydroneopterin to 6-hydroxymethyl-7,8-dihydropterin.</text>
</comment>
<organism evidence="6 7">
    <name type="scientific">Candidatus Auribacter fodinae</name>
    <dbReference type="NCBI Taxonomy" id="2093366"/>
    <lineage>
        <taxon>Bacteria</taxon>
        <taxon>Pseudomonadati</taxon>
        <taxon>Candidatus Auribacterota</taxon>
        <taxon>Candidatus Auribacteria</taxon>
        <taxon>Candidatus Auribacterales</taxon>
        <taxon>Candidatus Auribacteraceae</taxon>
        <taxon>Candidatus Auribacter</taxon>
    </lineage>
</organism>
<dbReference type="Gene3D" id="3.30.1130.10">
    <property type="match status" value="1"/>
</dbReference>
<gene>
    <name evidence="6" type="primary">folB</name>
    <name evidence="6" type="ORF">C4541_09235</name>
</gene>
<dbReference type="GO" id="GO:0046656">
    <property type="term" value="P:folic acid biosynthetic process"/>
    <property type="evidence" value="ECO:0007669"/>
    <property type="project" value="UniProtKB-UniRule"/>
</dbReference>
<dbReference type="SMART" id="SM00905">
    <property type="entry name" value="FolB"/>
    <property type="match status" value="1"/>
</dbReference>
<dbReference type="GO" id="GO:0004150">
    <property type="term" value="F:dihydroneopterin aldolase activity"/>
    <property type="evidence" value="ECO:0007669"/>
    <property type="project" value="UniProtKB-UniRule"/>
</dbReference>
<evidence type="ECO:0000256" key="1">
    <source>
        <dbReference type="ARBA" id="ARBA00005708"/>
    </source>
</evidence>
<comment type="catalytic activity">
    <reaction evidence="4">
        <text>7,8-dihydroneopterin = 6-hydroxymethyl-7,8-dihydropterin + glycolaldehyde</text>
        <dbReference type="Rhea" id="RHEA:10540"/>
        <dbReference type="ChEBI" id="CHEBI:17001"/>
        <dbReference type="ChEBI" id="CHEBI:17071"/>
        <dbReference type="ChEBI" id="CHEBI:44841"/>
        <dbReference type="EC" id="4.1.2.25"/>
    </reaction>
</comment>
<dbReference type="PANTHER" id="PTHR42844:SF10">
    <property type="entry name" value="DIHYDRONEOPTERIN TRIPHOSPHATE 2'-EPIMERASE"/>
    <property type="match status" value="1"/>
</dbReference>
<dbReference type="EMBL" id="QZJZ01000073">
    <property type="protein sequence ID" value="RJP57913.1"/>
    <property type="molecule type" value="Genomic_DNA"/>
</dbReference>
<proteinExistence type="inferred from homology"/>
<dbReference type="GO" id="GO:0046654">
    <property type="term" value="P:tetrahydrofolate biosynthetic process"/>
    <property type="evidence" value="ECO:0007669"/>
    <property type="project" value="UniProtKB-UniRule"/>
</dbReference>
<reference evidence="6 7" key="1">
    <citation type="journal article" date="2017" name="ISME J.">
        <title>Energy and carbon metabolisms in a deep terrestrial subsurface fluid microbial community.</title>
        <authorList>
            <person name="Momper L."/>
            <person name="Jungbluth S.P."/>
            <person name="Lee M.D."/>
            <person name="Amend J.P."/>
        </authorList>
    </citation>
    <scope>NUCLEOTIDE SEQUENCE [LARGE SCALE GENOMIC DNA]</scope>
    <source>
        <strain evidence="6">SURF_26</strain>
    </source>
</reference>
<keyword evidence="4 6" id="KW-0456">Lyase</keyword>
<dbReference type="Pfam" id="PF02152">
    <property type="entry name" value="FolB"/>
    <property type="match status" value="1"/>
</dbReference>
<protein>
    <recommendedName>
        <fullName evidence="4">7,8-dihydroneopterin aldolase</fullName>
        <ecNumber evidence="4">4.1.2.25</ecNumber>
    </recommendedName>
</protein>
<dbReference type="GO" id="GO:0005829">
    <property type="term" value="C:cytosol"/>
    <property type="evidence" value="ECO:0007669"/>
    <property type="project" value="TreeGrafter"/>
</dbReference>
<dbReference type="NCBIfam" id="TIGR00526">
    <property type="entry name" value="folB_dom"/>
    <property type="match status" value="1"/>
</dbReference>
<evidence type="ECO:0000259" key="5">
    <source>
        <dbReference type="SMART" id="SM00905"/>
    </source>
</evidence>
<feature type="domain" description="Dihydroneopterin aldolase/epimerase" evidence="5">
    <location>
        <begin position="4"/>
        <end position="114"/>
    </location>
</feature>
<keyword evidence="4" id="KW-0289">Folate biosynthesis</keyword>
<dbReference type="AlphaFoldDB" id="A0A3A4QZW1"/>
<evidence type="ECO:0000313" key="6">
    <source>
        <dbReference type="EMBL" id="RJP57913.1"/>
    </source>
</evidence>
<comment type="similarity">
    <text evidence="1 4">Belongs to the DHNA family.</text>
</comment>
<dbReference type="PANTHER" id="PTHR42844">
    <property type="entry name" value="DIHYDRONEOPTERIN ALDOLASE 1-RELATED"/>
    <property type="match status" value="1"/>
</dbReference>
<dbReference type="SUPFAM" id="SSF55620">
    <property type="entry name" value="Tetrahydrobiopterin biosynthesis enzymes-like"/>
    <property type="match status" value="1"/>
</dbReference>
<dbReference type="InterPro" id="IPR006156">
    <property type="entry name" value="Dihydroneopterin_aldolase"/>
</dbReference>
<dbReference type="Proteomes" id="UP000266426">
    <property type="component" value="Unassembled WGS sequence"/>
</dbReference>
<dbReference type="InterPro" id="IPR043133">
    <property type="entry name" value="GTP-CH-I_C/QueF"/>
</dbReference>
<dbReference type="CDD" id="cd00534">
    <property type="entry name" value="DHNA_DHNTPE"/>
    <property type="match status" value="1"/>
</dbReference>
<dbReference type="GO" id="GO:0008719">
    <property type="term" value="F:dihydroneopterin triphosphate 2'-epimerase activity"/>
    <property type="evidence" value="ECO:0007669"/>
    <property type="project" value="UniProtKB-EC"/>
</dbReference>
<dbReference type="NCBIfam" id="TIGR00525">
    <property type="entry name" value="folB"/>
    <property type="match status" value="1"/>
</dbReference>
<keyword evidence="2" id="KW-0413">Isomerase</keyword>
<accession>A0A3A4QZW1</accession>
<evidence type="ECO:0000256" key="4">
    <source>
        <dbReference type="RuleBase" id="RU362079"/>
    </source>
</evidence>
<comment type="pathway">
    <text evidence="4">Cofactor biosynthesis; tetrahydrofolate biosynthesis; 2-amino-4-hydroxy-6-hydroxymethyl-7,8-dihydropteridine diphosphate from 7,8-dihydroneopterin triphosphate: step 3/4.</text>
</comment>